<reference evidence="1 2" key="1">
    <citation type="submission" date="2018-06" db="EMBL/GenBank/DDBJ databases">
        <authorList>
            <consortium name="Pathogen Informatics"/>
            <person name="Doyle S."/>
        </authorList>
    </citation>
    <scope>NUCLEOTIDE SEQUENCE [LARGE SCALE GENOMIC DNA]</scope>
    <source>
        <strain evidence="1 2">NCTC8258</strain>
    </source>
</reference>
<sequence length="37" mass="4076">MTVGETVTDAKNHIRCQQSGVAVAMRRLQADHPRIKG</sequence>
<dbReference type="EMBL" id="UGXS01000004">
    <property type="protein sequence ID" value="SUH17208.1"/>
    <property type="molecule type" value="Genomic_DNA"/>
</dbReference>
<evidence type="ECO:0000313" key="2">
    <source>
        <dbReference type="Proteomes" id="UP000255509"/>
    </source>
</evidence>
<accession>A0A379WDK5</accession>
<proteinExistence type="predicted"/>
<gene>
    <name evidence="1" type="ORF">NCTC8258_04994</name>
</gene>
<dbReference type="AlphaFoldDB" id="A0A379WDK5"/>
<name>A0A379WDK5_SALET</name>
<dbReference type="Proteomes" id="UP000255509">
    <property type="component" value="Unassembled WGS sequence"/>
</dbReference>
<evidence type="ECO:0000313" key="1">
    <source>
        <dbReference type="EMBL" id="SUH17208.1"/>
    </source>
</evidence>
<protein>
    <submittedName>
        <fullName evidence="1">Uncharacterized protein</fullName>
    </submittedName>
</protein>
<organism evidence="1 2">
    <name type="scientific">Salmonella enterica I</name>
    <dbReference type="NCBI Taxonomy" id="59201"/>
    <lineage>
        <taxon>Bacteria</taxon>
        <taxon>Pseudomonadati</taxon>
        <taxon>Pseudomonadota</taxon>
        <taxon>Gammaproteobacteria</taxon>
        <taxon>Enterobacterales</taxon>
        <taxon>Enterobacteriaceae</taxon>
        <taxon>Salmonella</taxon>
    </lineage>
</organism>